<protein>
    <recommendedName>
        <fullName evidence="4">non-reducing end alpha-L-arabinofuranosidase</fullName>
        <ecNumber evidence="4">3.2.1.55</ecNumber>
    </recommendedName>
</protein>
<dbReference type="EMBL" id="CADCVM010000102">
    <property type="protein sequence ID" value="CAA9475801.1"/>
    <property type="molecule type" value="Genomic_DNA"/>
</dbReference>
<comment type="subunit">
    <text evidence="3">Homohexamer; trimer of dimers.</text>
</comment>
<name>A0A6J4RTU2_9ACTN</name>
<evidence type="ECO:0000256" key="7">
    <source>
        <dbReference type="ARBA" id="ARBA00023295"/>
    </source>
</evidence>
<keyword evidence="6" id="KW-0119">Carbohydrate metabolism</keyword>
<dbReference type="AlphaFoldDB" id="A0A6J4RTU2"/>
<proteinExistence type="inferred from homology"/>
<dbReference type="SUPFAM" id="SSF51011">
    <property type="entry name" value="Glycosyl hydrolase domain"/>
    <property type="match status" value="1"/>
</dbReference>
<dbReference type="PANTHER" id="PTHR43576">
    <property type="entry name" value="ALPHA-L-ARABINOFURANOSIDASE C-RELATED"/>
    <property type="match status" value="1"/>
</dbReference>
<keyword evidence="7 9" id="KW-0326">Glycosidase</keyword>
<dbReference type="GO" id="GO:0046373">
    <property type="term" value="P:L-arabinose metabolic process"/>
    <property type="evidence" value="ECO:0007669"/>
    <property type="project" value="InterPro"/>
</dbReference>
<dbReference type="GO" id="GO:0000272">
    <property type="term" value="P:polysaccharide catabolic process"/>
    <property type="evidence" value="ECO:0007669"/>
    <property type="project" value="TreeGrafter"/>
</dbReference>
<evidence type="ECO:0000256" key="2">
    <source>
        <dbReference type="ARBA" id="ARBA00007186"/>
    </source>
</evidence>
<dbReference type="Gene3D" id="3.20.20.80">
    <property type="entry name" value="Glycosidases"/>
    <property type="match status" value="1"/>
</dbReference>
<evidence type="ECO:0000313" key="9">
    <source>
        <dbReference type="EMBL" id="CAA9475801.1"/>
    </source>
</evidence>
<dbReference type="Gene3D" id="2.60.40.1180">
    <property type="entry name" value="Golgi alpha-mannosidase II"/>
    <property type="match status" value="1"/>
</dbReference>
<evidence type="ECO:0000256" key="6">
    <source>
        <dbReference type="ARBA" id="ARBA00023277"/>
    </source>
</evidence>
<comment type="similarity">
    <text evidence="2">Belongs to the glycosyl hydrolase 51 family.</text>
</comment>
<dbReference type="InterPro" id="IPR017853">
    <property type="entry name" value="GH"/>
</dbReference>
<dbReference type="SUPFAM" id="SSF51445">
    <property type="entry name" value="(Trans)glycosidases"/>
    <property type="match status" value="1"/>
</dbReference>
<organism evidence="9">
    <name type="scientific">uncultured Rubrobacteraceae bacterium</name>
    <dbReference type="NCBI Taxonomy" id="349277"/>
    <lineage>
        <taxon>Bacteria</taxon>
        <taxon>Bacillati</taxon>
        <taxon>Actinomycetota</taxon>
        <taxon>Rubrobacteria</taxon>
        <taxon>Rubrobacterales</taxon>
        <taxon>Rubrobacteraceae</taxon>
        <taxon>environmental samples</taxon>
    </lineage>
</organism>
<dbReference type="EC" id="3.2.1.55" evidence="4"/>
<evidence type="ECO:0000256" key="1">
    <source>
        <dbReference type="ARBA" id="ARBA00001462"/>
    </source>
</evidence>
<dbReference type="InterPro" id="IPR010720">
    <property type="entry name" value="Alpha-L-AF_C"/>
</dbReference>
<evidence type="ECO:0000256" key="3">
    <source>
        <dbReference type="ARBA" id="ARBA00011165"/>
    </source>
</evidence>
<comment type="catalytic activity">
    <reaction evidence="1">
        <text>Hydrolysis of terminal non-reducing alpha-L-arabinofuranoside residues in alpha-L-arabinosides.</text>
        <dbReference type="EC" id="3.2.1.55"/>
    </reaction>
</comment>
<feature type="domain" description="Alpha-L-arabinofuranosidase C-terminal" evidence="8">
    <location>
        <begin position="282"/>
        <end position="481"/>
    </location>
</feature>
<evidence type="ECO:0000256" key="4">
    <source>
        <dbReference type="ARBA" id="ARBA00012670"/>
    </source>
</evidence>
<dbReference type="InterPro" id="IPR055235">
    <property type="entry name" value="ASD1_cat"/>
</dbReference>
<evidence type="ECO:0000259" key="8">
    <source>
        <dbReference type="SMART" id="SM00813"/>
    </source>
</evidence>
<keyword evidence="5 9" id="KW-0378">Hydrolase</keyword>
<evidence type="ECO:0000256" key="5">
    <source>
        <dbReference type="ARBA" id="ARBA00022801"/>
    </source>
</evidence>
<sequence length="491" mass="55389">MAKIKIDPERRVGELDRRVFGGFIEHLGRCIYGGVFDEDSPLSDERGFRRDVLEALDDLRMPILRWPGGNFVSGYHWTDGIGPREERPRKTELAWFSEESNRFGTHEYIEYCRTLGVEPYICVNMGTGTIDEAQAWVEYCNGTGDTYWANLRRKNGQEEPFNVKYWGLGNEMYGNWQIGALTAEEYVRKAREFAKVMRWTDPSIELVGCGLGGASDWDRVVVDGLAPFVDYHSVHIYTGSDDHWSNVLAPHAADRALRVVRSMIERARYEQGIKHPIHVAYDEWNVWFRARTAETNLEERYNLSDALAVATYLNVFARHCETVKIANLAQMVNVIAPIFTSEEDLFLQTIYHPLRLCAEHMQEVVLDAHVVCEKHDLSIEESSWPHRVADMGPFDVLDVSATRDEGGRTLTLVVVNRDPENAVETTIQLTDATFDGAATAYEVTGDDPAATNDFGKERVGVSERPMDAAGADLQHTFPACSVTVLRAGLTG</sequence>
<dbReference type="PANTHER" id="PTHR43576:SF3">
    <property type="entry name" value="ALPHA-L-ARABINOFURANOSIDASE C"/>
    <property type="match status" value="1"/>
</dbReference>
<dbReference type="Pfam" id="PF22848">
    <property type="entry name" value="ASD1_dom"/>
    <property type="match status" value="1"/>
</dbReference>
<accession>A0A6J4RTU2</accession>
<dbReference type="InterPro" id="IPR013780">
    <property type="entry name" value="Glyco_hydro_b"/>
</dbReference>
<reference evidence="9" key="1">
    <citation type="submission" date="2020-02" db="EMBL/GenBank/DDBJ databases">
        <authorList>
            <person name="Meier V. D."/>
        </authorList>
    </citation>
    <scope>NUCLEOTIDE SEQUENCE</scope>
    <source>
        <strain evidence="9">AVDCRST_MAG05</strain>
    </source>
</reference>
<dbReference type="Pfam" id="PF06964">
    <property type="entry name" value="Alpha-L-AF_C"/>
    <property type="match status" value="1"/>
</dbReference>
<gene>
    <name evidence="9" type="ORF">AVDCRST_MAG05-921</name>
</gene>
<dbReference type="SMART" id="SM00813">
    <property type="entry name" value="Alpha-L-AF_C"/>
    <property type="match status" value="1"/>
</dbReference>
<dbReference type="GO" id="GO:0046556">
    <property type="term" value="F:alpha-L-arabinofuranosidase activity"/>
    <property type="evidence" value="ECO:0007669"/>
    <property type="project" value="UniProtKB-EC"/>
</dbReference>